<name>A0A179G8E5_METCM</name>
<feature type="compositionally biased region" description="Polar residues" evidence="1">
    <location>
        <begin position="22"/>
        <end position="31"/>
    </location>
</feature>
<proteinExistence type="predicted"/>
<dbReference type="Proteomes" id="UP000078397">
    <property type="component" value="Unassembled WGS sequence"/>
</dbReference>
<feature type="compositionally biased region" description="Polar residues" evidence="1">
    <location>
        <begin position="1"/>
        <end position="12"/>
    </location>
</feature>
<gene>
    <name evidence="2" type="ORF">VFPPC_15413</name>
</gene>
<comment type="caution">
    <text evidence="2">The sequence shown here is derived from an EMBL/GenBank/DDBJ whole genome shotgun (WGS) entry which is preliminary data.</text>
</comment>
<dbReference type="AlphaFoldDB" id="A0A179G8E5"/>
<sequence length="149" mass="16462">MARTQLEPSHCSSHVERLRCKQTPSTTSDPRQLFQQDGAQRIGDLRLEIHPRIQIKREHTQNELCSVSHLGWKTKSNPQSALDRSNGYQMHRCATKPKAGKDTIKLGYSSAGTRSSLSQIVIVSPGNSEESAAQSQTTGVLVRISPTII</sequence>
<evidence type="ECO:0000256" key="1">
    <source>
        <dbReference type="SAM" id="MobiDB-lite"/>
    </source>
</evidence>
<dbReference type="GeneID" id="28857160"/>
<keyword evidence="3" id="KW-1185">Reference proteome</keyword>
<dbReference type="EMBL" id="LSBJ02000001">
    <property type="protein sequence ID" value="OAQ74082.1"/>
    <property type="molecule type" value="Genomic_DNA"/>
</dbReference>
<dbReference type="KEGG" id="pchm:VFPPC_15413"/>
<organism evidence="2 3">
    <name type="scientific">Pochonia chlamydosporia 170</name>
    <dbReference type="NCBI Taxonomy" id="1380566"/>
    <lineage>
        <taxon>Eukaryota</taxon>
        <taxon>Fungi</taxon>
        <taxon>Dikarya</taxon>
        <taxon>Ascomycota</taxon>
        <taxon>Pezizomycotina</taxon>
        <taxon>Sordariomycetes</taxon>
        <taxon>Hypocreomycetidae</taxon>
        <taxon>Hypocreales</taxon>
        <taxon>Clavicipitaceae</taxon>
        <taxon>Pochonia</taxon>
    </lineage>
</organism>
<dbReference type="RefSeq" id="XP_018150165.1">
    <property type="nucleotide sequence ID" value="XM_018293166.1"/>
</dbReference>
<evidence type="ECO:0000313" key="2">
    <source>
        <dbReference type="EMBL" id="OAQ74082.1"/>
    </source>
</evidence>
<evidence type="ECO:0000313" key="3">
    <source>
        <dbReference type="Proteomes" id="UP000078397"/>
    </source>
</evidence>
<reference evidence="2 3" key="1">
    <citation type="journal article" date="2016" name="PLoS Pathog.">
        <title>Biosynthesis of antibiotic leucinostatins in bio-control fungus Purpureocillium lilacinum and their inhibition on phytophthora revealed by genome mining.</title>
        <authorList>
            <person name="Wang G."/>
            <person name="Liu Z."/>
            <person name="Lin R."/>
            <person name="Li E."/>
            <person name="Mao Z."/>
            <person name="Ling J."/>
            <person name="Yang Y."/>
            <person name="Yin W.B."/>
            <person name="Xie B."/>
        </authorList>
    </citation>
    <scope>NUCLEOTIDE SEQUENCE [LARGE SCALE GENOMIC DNA]</scope>
    <source>
        <strain evidence="2">170</strain>
    </source>
</reference>
<protein>
    <submittedName>
        <fullName evidence="2">Uncharacterized protein</fullName>
    </submittedName>
</protein>
<accession>A0A179G8E5</accession>
<feature type="region of interest" description="Disordered" evidence="1">
    <location>
        <begin position="1"/>
        <end position="31"/>
    </location>
</feature>